<dbReference type="Pfam" id="PF08867">
    <property type="entry name" value="FRG"/>
    <property type="match status" value="1"/>
</dbReference>
<feature type="domain" description="FRG" evidence="1">
    <location>
        <begin position="150"/>
        <end position="257"/>
    </location>
</feature>
<gene>
    <name evidence="2" type="ORF">QJ521_02185</name>
</gene>
<evidence type="ECO:0000313" key="3">
    <source>
        <dbReference type="Proteomes" id="UP001431532"/>
    </source>
</evidence>
<evidence type="ECO:0000259" key="1">
    <source>
        <dbReference type="SMART" id="SM00901"/>
    </source>
</evidence>
<dbReference type="RefSeq" id="WP_282838776.1">
    <property type="nucleotide sequence ID" value="NZ_JASCXW010000004.1"/>
</dbReference>
<dbReference type="EMBL" id="JASCXW010000004">
    <property type="protein sequence ID" value="MDI6452361.1"/>
    <property type="molecule type" value="Genomic_DNA"/>
</dbReference>
<comment type="caution">
    <text evidence="2">The sequence shown here is derived from an EMBL/GenBank/DDBJ whole genome shotgun (WGS) entry which is preliminary data.</text>
</comment>
<reference evidence="2" key="1">
    <citation type="submission" date="2023-05" db="EMBL/GenBank/DDBJ databases">
        <title>Mariniplasma microaerophilum sp. nov., a novel anaerobic mollicute isolated from terrestrial mud volcano, Taman Peninsula, Russia.</title>
        <authorList>
            <person name="Khomyakova M.A."/>
            <person name="Merkel A.Y."/>
            <person name="Slobodkin A.I."/>
        </authorList>
    </citation>
    <scope>NUCLEOTIDE SEQUENCE</scope>
    <source>
        <strain evidence="2">M4Ah</strain>
    </source>
</reference>
<protein>
    <submittedName>
        <fullName evidence="2">FRG domain-containing protein</fullName>
    </submittedName>
</protein>
<dbReference type="SMART" id="SM00901">
    <property type="entry name" value="FRG"/>
    <property type="match status" value="1"/>
</dbReference>
<dbReference type="AlphaFoldDB" id="A0AAW6U330"/>
<proteinExistence type="predicted"/>
<keyword evidence="3" id="KW-1185">Reference proteome</keyword>
<sequence length="392" mass="46753">MISKSEFMNILKHLKTDLKKTFAANFVLDKFKESEIKDNKTAFNLNKYYFNYIDQISKNLIDECRKTLNDDDDESKEIYSTMHKLLDTNNDELRMLMRSFESNETSNRQIKQRLLWIHTVSIINDAIKFRKLSYKEYQSYGMNNELRNTLNTNQWFRGQTNYEWELTPSFFRNIDKNIIDIDYNFLVKKYDGYGLTNKYNNIFGMKTSIYSRFAYYQHSVAYSPFLDFTEKEIVAKSFAISNKSNISDYNLNDSAFYKIEVYDDEVIKDEYQADKIIQDYNVLLINDKIYASSLLKHQLWLDFISSQSAGKIYLIDIKTNDRMKYQKGVFTLFDNFIIVGNKLLLPSHIVDRFVKVRITLKDKQDIRNLLANSKNEAYQYIYMMNPYEYFAS</sequence>
<accession>A0AAW6U330</accession>
<dbReference type="Proteomes" id="UP001431532">
    <property type="component" value="Unassembled WGS sequence"/>
</dbReference>
<evidence type="ECO:0000313" key="2">
    <source>
        <dbReference type="EMBL" id="MDI6452361.1"/>
    </source>
</evidence>
<organism evidence="2 3">
    <name type="scientific">Peloplasma aerotolerans</name>
    <dbReference type="NCBI Taxonomy" id="3044389"/>
    <lineage>
        <taxon>Bacteria</taxon>
        <taxon>Bacillati</taxon>
        <taxon>Mycoplasmatota</taxon>
        <taxon>Mollicutes</taxon>
        <taxon>Acholeplasmatales</taxon>
        <taxon>Acholeplasmataceae</taxon>
        <taxon>Peloplasma</taxon>
    </lineage>
</organism>
<name>A0AAW6U330_9MOLU</name>
<dbReference type="InterPro" id="IPR014966">
    <property type="entry name" value="FRG-dom"/>
</dbReference>